<organism evidence="9 10">
    <name type="scientific">Amnibacterium setariae</name>
    <dbReference type="NCBI Taxonomy" id="2306585"/>
    <lineage>
        <taxon>Bacteria</taxon>
        <taxon>Bacillati</taxon>
        <taxon>Actinomycetota</taxon>
        <taxon>Actinomycetes</taxon>
        <taxon>Micrococcales</taxon>
        <taxon>Microbacteriaceae</taxon>
        <taxon>Amnibacterium</taxon>
    </lineage>
</organism>
<evidence type="ECO:0000256" key="2">
    <source>
        <dbReference type="ARBA" id="ARBA00022448"/>
    </source>
</evidence>
<dbReference type="EMBL" id="QXTG01000001">
    <property type="protein sequence ID" value="RIX31120.1"/>
    <property type="molecule type" value="Genomic_DNA"/>
</dbReference>
<dbReference type="InterPro" id="IPR035906">
    <property type="entry name" value="MetI-like_sf"/>
</dbReference>
<accession>A0A3A1U472</accession>
<dbReference type="AlphaFoldDB" id="A0A3A1U472"/>
<dbReference type="PROSITE" id="PS50928">
    <property type="entry name" value="ABC_TM1"/>
    <property type="match status" value="1"/>
</dbReference>
<protein>
    <submittedName>
        <fullName evidence="9">ABC transporter permease</fullName>
    </submittedName>
</protein>
<evidence type="ECO:0000256" key="1">
    <source>
        <dbReference type="ARBA" id="ARBA00004651"/>
    </source>
</evidence>
<dbReference type="Proteomes" id="UP000265742">
    <property type="component" value="Unassembled WGS sequence"/>
</dbReference>
<evidence type="ECO:0000256" key="4">
    <source>
        <dbReference type="ARBA" id="ARBA00022692"/>
    </source>
</evidence>
<feature type="transmembrane region" description="Helical" evidence="7">
    <location>
        <begin position="89"/>
        <end position="113"/>
    </location>
</feature>
<dbReference type="Gene3D" id="1.10.3720.10">
    <property type="entry name" value="MetI-like"/>
    <property type="match status" value="1"/>
</dbReference>
<evidence type="ECO:0000256" key="3">
    <source>
        <dbReference type="ARBA" id="ARBA00022475"/>
    </source>
</evidence>
<keyword evidence="5 7" id="KW-1133">Transmembrane helix</keyword>
<dbReference type="SUPFAM" id="SSF161098">
    <property type="entry name" value="MetI-like"/>
    <property type="match status" value="1"/>
</dbReference>
<dbReference type="OrthoDB" id="9812701at2"/>
<sequence length="291" mass="30315">MTALPAVRRRSLRLPVAWRRPAAIGGAVVLLAWIVIALLDPVIGLQGPLQRDVEVALQAPSAAHPFGTDELGRDVLARTLWGVQASLPLAVVLVAGSLVIGSLLGAVAGYLGGVVDEVIMRIADLVFAFPTIILAMVVAAALGPSLANAVVALLIVSWPNYARVMRALVLGARGQEYVVAGRLLGAGPFTSLRRDVLPNVSAPMLVLAMLDFGNQILLLAGLSFLGLGAVPPTPEWGSMVADGVEQFSSWWLATFPGLAIFSVVVAFNLIGDSLRDALDPRIAGAVQGSSL</sequence>
<proteinExistence type="inferred from homology"/>
<dbReference type="GO" id="GO:0055085">
    <property type="term" value="P:transmembrane transport"/>
    <property type="evidence" value="ECO:0007669"/>
    <property type="project" value="InterPro"/>
</dbReference>
<dbReference type="InterPro" id="IPR000515">
    <property type="entry name" value="MetI-like"/>
</dbReference>
<feature type="domain" description="ABC transmembrane type-1" evidence="8">
    <location>
        <begin position="83"/>
        <end position="271"/>
    </location>
</feature>
<dbReference type="PANTHER" id="PTHR43386:SF1">
    <property type="entry name" value="D,D-DIPEPTIDE TRANSPORT SYSTEM PERMEASE PROTEIN DDPC-RELATED"/>
    <property type="match status" value="1"/>
</dbReference>
<dbReference type="InterPro" id="IPR050366">
    <property type="entry name" value="BP-dependent_transpt_permease"/>
</dbReference>
<feature type="transmembrane region" description="Helical" evidence="7">
    <location>
        <begin position="205"/>
        <end position="230"/>
    </location>
</feature>
<dbReference type="PANTHER" id="PTHR43386">
    <property type="entry name" value="OLIGOPEPTIDE TRANSPORT SYSTEM PERMEASE PROTEIN APPC"/>
    <property type="match status" value="1"/>
</dbReference>
<evidence type="ECO:0000259" key="8">
    <source>
        <dbReference type="PROSITE" id="PS50928"/>
    </source>
</evidence>
<keyword evidence="2 7" id="KW-0813">Transport</keyword>
<reference evidence="10" key="1">
    <citation type="submission" date="2018-09" db="EMBL/GenBank/DDBJ databases">
        <authorList>
            <person name="Kim I."/>
        </authorList>
    </citation>
    <scope>NUCLEOTIDE SEQUENCE [LARGE SCALE GENOMIC DNA]</scope>
    <source>
        <strain evidence="10">DD4a</strain>
    </source>
</reference>
<dbReference type="Pfam" id="PF00528">
    <property type="entry name" value="BPD_transp_1"/>
    <property type="match status" value="1"/>
</dbReference>
<feature type="transmembrane region" description="Helical" evidence="7">
    <location>
        <begin position="250"/>
        <end position="271"/>
    </location>
</feature>
<name>A0A3A1U472_9MICO</name>
<dbReference type="CDD" id="cd06261">
    <property type="entry name" value="TM_PBP2"/>
    <property type="match status" value="1"/>
</dbReference>
<evidence type="ECO:0000313" key="10">
    <source>
        <dbReference type="Proteomes" id="UP000265742"/>
    </source>
</evidence>
<feature type="transmembrane region" description="Helical" evidence="7">
    <location>
        <begin position="125"/>
        <end position="158"/>
    </location>
</feature>
<comment type="subcellular location">
    <subcellularLocation>
        <location evidence="1 7">Cell membrane</location>
        <topology evidence="1 7">Multi-pass membrane protein</topology>
    </subcellularLocation>
</comment>
<evidence type="ECO:0000256" key="7">
    <source>
        <dbReference type="RuleBase" id="RU363032"/>
    </source>
</evidence>
<keyword evidence="4 7" id="KW-0812">Transmembrane</keyword>
<evidence type="ECO:0000256" key="6">
    <source>
        <dbReference type="ARBA" id="ARBA00023136"/>
    </source>
</evidence>
<keyword evidence="3" id="KW-1003">Cell membrane</keyword>
<comment type="caution">
    <text evidence="9">The sequence shown here is derived from an EMBL/GenBank/DDBJ whole genome shotgun (WGS) entry which is preliminary data.</text>
</comment>
<evidence type="ECO:0000313" key="9">
    <source>
        <dbReference type="EMBL" id="RIX31120.1"/>
    </source>
</evidence>
<keyword evidence="6 7" id="KW-0472">Membrane</keyword>
<keyword evidence="10" id="KW-1185">Reference proteome</keyword>
<gene>
    <name evidence="9" type="ORF">D1781_07065</name>
</gene>
<dbReference type="GO" id="GO:0005886">
    <property type="term" value="C:plasma membrane"/>
    <property type="evidence" value="ECO:0007669"/>
    <property type="project" value="UniProtKB-SubCell"/>
</dbReference>
<comment type="similarity">
    <text evidence="7">Belongs to the binding-protein-dependent transport system permease family.</text>
</comment>
<evidence type="ECO:0000256" key="5">
    <source>
        <dbReference type="ARBA" id="ARBA00022989"/>
    </source>
</evidence>
<feature type="transmembrane region" description="Helical" evidence="7">
    <location>
        <begin position="21"/>
        <end position="39"/>
    </location>
</feature>
<dbReference type="RefSeq" id="WP_119481482.1">
    <property type="nucleotide sequence ID" value="NZ_QXTG01000001.1"/>
</dbReference>